<accession>L9LBD8</accession>
<evidence type="ECO:0000313" key="3">
    <source>
        <dbReference type="Proteomes" id="UP000011518"/>
    </source>
</evidence>
<evidence type="ECO:0000313" key="2">
    <source>
        <dbReference type="EMBL" id="ELW71047.1"/>
    </source>
</evidence>
<feature type="compositionally biased region" description="Basic and acidic residues" evidence="1">
    <location>
        <begin position="65"/>
        <end position="87"/>
    </location>
</feature>
<protein>
    <submittedName>
        <fullName evidence="2">Uncharacterized protein</fullName>
    </submittedName>
</protein>
<dbReference type="AlphaFoldDB" id="L9LBD8"/>
<feature type="compositionally biased region" description="Polar residues" evidence="1">
    <location>
        <begin position="50"/>
        <end position="61"/>
    </location>
</feature>
<proteinExistence type="predicted"/>
<dbReference type="InParanoid" id="L9LBD8"/>
<organism evidence="2 3">
    <name type="scientific">Tupaia chinensis</name>
    <name type="common">Chinese tree shrew</name>
    <name type="synonym">Tupaia belangeri chinensis</name>
    <dbReference type="NCBI Taxonomy" id="246437"/>
    <lineage>
        <taxon>Eukaryota</taxon>
        <taxon>Metazoa</taxon>
        <taxon>Chordata</taxon>
        <taxon>Craniata</taxon>
        <taxon>Vertebrata</taxon>
        <taxon>Euteleostomi</taxon>
        <taxon>Mammalia</taxon>
        <taxon>Eutheria</taxon>
        <taxon>Euarchontoglires</taxon>
        <taxon>Scandentia</taxon>
        <taxon>Tupaiidae</taxon>
        <taxon>Tupaia</taxon>
    </lineage>
</organism>
<gene>
    <name evidence="2" type="ORF">TREES_T100011486</name>
</gene>
<feature type="region of interest" description="Disordered" evidence="1">
    <location>
        <begin position="50"/>
        <end position="105"/>
    </location>
</feature>
<name>L9LBD8_TUPCH</name>
<dbReference type="Proteomes" id="UP000011518">
    <property type="component" value="Unassembled WGS sequence"/>
</dbReference>
<keyword evidence="3" id="KW-1185">Reference proteome</keyword>
<reference evidence="3" key="2">
    <citation type="journal article" date="2013" name="Nat. Commun.">
        <title>Genome of the Chinese tree shrew.</title>
        <authorList>
            <person name="Fan Y."/>
            <person name="Huang Z.Y."/>
            <person name="Cao C.C."/>
            <person name="Chen C.S."/>
            <person name="Chen Y.X."/>
            <person name="Fan D.D."/>
            <person name="He J."/>
            <person name="Hou H.L."/>
            <person name="Hu L."/>
            <person name="Hu X.T."/>
            <person name="Jiang X.T."/>
            <person name="Lai R."/>
            <person name="Lang Y.S."/>
            <person name="Liang B."/>
            <person name="Liao S.G."/>
            <person name="Mu D."/>
            <person name="Ma Y.Y."/>
            <person name="Niu Y.Y."/>
            <person name="Sun X.Q."/>
            <person name="Xia J.Q."/>
            <person name="Xiao J."/>
            <person name="Xiong Z.Q."/>
            <person name="Xu L."/>
            <person name="Yang L."/>
            <person name="Zhang Y."/>
            <person name="Zhao W."/>
            <person name="Zhao X.D."/>
            <person name="Zheng Y.T."/>
            <person name="Zhou J.M."/>
            <person name="Zhu Y.B."/>
            <person name="Zhang G.J."/>
            <person name="Wang J."/>
            <person name="Yao Y.G."/>
        </authorList>
    </citation>
    <scope>NUCLEOTIDE SEQUENCE [LARGE SCALE GENOMIC DNA]</scope>
</reference>
<reference evidence="3" key="1">
    <citation type="submission" date="2012-07" db="EMBL/GenBank/DDBJ databases">
        <title>Genome of the Chinese tree shrew, a rising model animal genetically related to primates.</title>
        <authorList>
            <person name="Zhang G."/>
            <person name="Fan Y."/>
            <person name="Yao Y."/>
            <person name="Huang Z."/>
        </authorList>
    </citation>
    <scope>NUCLEOTIDE SEQUENCE [LARGE SCALE GENOMIC DNA]</scope>
</reference>
<dbReference type="EMBL" id="KB320473">
    <property type="protein sequence ID" value="ELW71047.1"/>
    <property type="molecule type" value="Genomic_DNA"/>
</dbReference>
<sequence length="105" mass="10763">MARTLLAGHVAAHQQDGQPWQLAVISGSSVVSTAVGAPGGQPEAAFLGCTPNSQHGGSVNRSVKGHRDAHTHEDAPDGTLHTHDTENVTHATHATMASGDTVTKN</sequence>
<evidence type="ECO:0000256" key="1">
    <source>
        <dbReference type="SAM" id="MobiDB-lite"/>
    </source>
</evidence>